<name>A0A940YG03_9BURK</name>
<dbReference type="GO" id="GO:0010608">
    <property type="term" value="P:post-transcriptional regulation of gene expression"/>
    <property type="evidence" value="ECO:0007669"/>
    <property type="project" value="InterPro"/>
</dbReference>
<dbReference type="PANTHER" id="PTHR38106">
    <property type="entry name" value="RNA CHAPERONE PROQ"/>
    <property type="match status" value="1"/>
</dbReference>
<dbReference type="GO" id="GO:0005829">
    <property type="term" value="C:cytosol"/>
    <property type="evidence" value="ECO:0007669"/>
    <property type="project" value="TreeGrafter"/>
</dbReference>
<dbReference type="SMART" id="SM00945">
    <property type="entry name" value="ProQ"/>
    <property type="match status" value="1"/>
</dbReference>
<dbReference type="AlphaFoldDB" id="A0A940YG03"/>
<reference evidence="6 7" key="1">
    <citation type="submission" date="2021-04" db="EMBL/GenBank/DDBJ databases">
        <title>The genome sequence of Ideonella sp. 3Y2.</title>
        <authorList>
            <person name="Liu Y."/>
        </authorList>
    </citation>
    <scope>NUCLEOTIDE SEQUENCE [LARGE SCALE GENOMIC DNA]</scope>
    <source>
        <strain evidence="6 7">3Y2</strain>
    </source>
</reference>
<dbReference type="InterPro" id="IPR016103">
    <property type="entry name" value="ProQ/FinO"/>
</dbReference>
<keyword evidence="3" id="KW-0143">Chaperone</keyword>
<dbReference type="GO" id="GO:0034057">
    <property type="term" value="F:RNA strand-exchange activity"/>
    <property type="evidence" value="ECO:0007669"/>
    <property type="project" value="InterPro"/>
</dbReference>
<gene>
    <name evidence="6" type="ORF">KAK03_02275</name>
</gene>
<feature type="compositionally biased region" description="Basic and acidic residues" evidence="4">
    <location>
        <begin position="165"/>
        <end position="188"/>
    </location>
</feature>
<dbReference type="Gene3D" id="1.10.1710.10">
    <property type="entry name" value="ProQ/FinO domain"/>
    <property type="match status" value="1"/>
</dbReference>
<protein>
    <submittedName>
        <fullName evidence="6">ProQ/FinO family protein</fullName>
    </submittedName>
</protein>
<evidence type="ECO:0000256" key="1">
    <source>
        <dbReference type="ARBA" id="ARBA00022490"/>
    </source>
</evidence>
<evidence type="ECO:0000256" key="3">
    <source>
        <dbReference type="ARBA" id="ARBA00023186"/>
    </source>
</evidence>
<keyword evidence="1" id="KW-0963">Cytoplasm</keyword>
<proteinExistence type="predicted"/>
<dbReference type="Proteomes" id="UP000676246">
    <property type="component" value="Unassembled WGS sequence"/>
</dbReference>
<feature type="domain" description="ProQ/FinO" evidence="5">
    <location>
        <begin position="4"/>
        <end position="108"/>
    </location>
</feature>
<feature type="compositionally biased region" description="Gly residues" evidence="4">
    <location>
        <begin position="189"/>
        <end position="207"/>
    </location>
</feature>
<evidence type="ECO:0000256" key="2">
    <source>
        <dbReference type="ARBA" id="ARBA00022884"/>
    </source>
</evidence>
<dbReference type="EMBL" id="JAGQDD010000001">
    <property type="protein sequence ID" value="MBQ0929294.1"/>
    <property type="molecule type" value="Genomic_DNA"/>
</dbReference>
<dbReference type="PANTHER" id="PTHR38106:SF1">
    <property type="entry name" value="RNA CHAPERONE PROQ"/>
    <property type="match status" value="1"/>
</dbReference>
<sequence length="207" mass="23091">MSLNACTRELRQRFPALFSEQPKPIKLRIQADIQQRAPGVFTKKALSIFLHRHTTHTSYLLALAKATHRYDLDGQPAGELAEEHRQAARDELARRKAIVQERRAAEDDARRQRFSLVRDYEHTTLTKANFCALKGIAEDQLDGLLATIRAEIAAWEAQRPAAPPRPERRDGRDERRGPRGDARGEARGGPRGGSRGPGGPGGRGPRP</sequence>
<dbReference type="Pfam" id="PF04352">
    <property type="entry name" value="ProQ"/>
    <property type="match status" value="1"/>
</dbReference>
<keyword evidence="2" id="KW-0694">RNA-binding</keyword>
<evidence type="ECO:0000313" key="6">
    <source>
        <dbReference type="EMBL" id="MBQ0929294.1"/>
    </source>
</evidence>
<dbReference type="InterPro" id="IPR036442">
    <property type="entry name" value="ProQ/FinO_sf"/>
</dbReference>
<evidence type="ECO:0000313" key="7">
    <source>
        <dbReference type="Proteomes" id="UP000676246"/>
    </source>
</evidence>
<evidence type="ECO:0000259" key="5">
    <source>
        <dbReference type="SMART" id="SM00945"/>
    </source>
</evidence>
<evidence type="ECO:0000256" key="4">
    <source>
        <dbReference type="SAM" id="MobiDB-lite"/>
    </source>
</evidence>
<accession>A0A940YG03</accession>
<comment type="caution">
    <text evidence="6">The sequence shown here is derived from an EMBL/GenBank/DDBJ whole genome shotgun (WGS) entry which is preliminary data.</text>
</comment>
<dbReference type="SUPFAM" id="SSF48657">
    <property type="entry name" value="FinO-like"/>
    <property type="match status" value="1"/>
</dbReference>
<keyword evidence="7" id="KW-1185">Reference proteome</keyword>
<dbReference type="GO" id="GO:0033592">
    <property type="term" value="F:RNA strand annealing activity"/>
    <property type="evidence" value="ECO:0007669"/>
    <property type="project" value="InterPro"/>
</dbReference>
<dbReference type="InterPro" id="IPR023529">
    <property type="entry name" value="ProQ"/>
</dbReference>
<organism evidence="6 7">
    <name type="scientific">Ideonella alba</name>
    <dbReference type="NCBI Taxonomy" id="2824118"/>
    <lineage>
        <taxon>Bacteria</taxon>
        <taxon>Pseudomonadati</taxon>
        <taxon>Pseudomonadota</taxon>
        <taxon>Betaproteobacteria</taxon>
        <taxon>Burkholderiales</taxon>
        <taxon>Sphaerotilaceae</taxon>
        <taxon>Ideonella</taxon>
    </lineage>
</organism>
<feature type="region of interest" description="Disordered" evidence="4">
    <location>
        <begin position="156"/>
        <end position="207"/>
    </location>
</feature>